<feature type="domain" description="Luciferase-like" evidence="2">
    <location>
        <begin position="75"/>
        <end position="384"/>
    </location>
</feature>
<dbReference type="Proteomes" id="UP000214688">
    <property type="component" value="Chromosome"/>
</dbReference>
<dbReference type="InterPro" id="IPR036661">
    <property type="entry name" value="Luciferase-like_sf"/>
</dbReference>
<dbReference type="Pfam" id="PF00296">
    <property type="entry name" value="Bac_luciferase"/>
    <property type="match status" value="1"/>
</dbReference>
<dbReference type="SUPFAM" id="SSF51679">
    <property type="entry name" value="Bacterial luciferase-like"/>
    <property type="match status" value="1"/>
</dbReference>
<dbReference type="Gene3D" id="3.20.20.30">
    <property type="entry name" value="Luciferase-like domain"/>
    <property type="match status" value="1"/>
</dbReference>
<dbReference type="PANTHER" id="PTHR30137">
    <property type="entry name" value="LUCIFERASE-LIKE MONOOXYGENASE"/>
    <property type="match status" value="1"/>
</dbReference>
<dbReference type="RefSeq" id="WP_094235926.1">
    <property type="nucleotide sequence ID" value="NZ_CP022657.1"/>
</dbReference>
<dbReference type="GO" id="GO:0016705">
    <property type="term" value="F:oxidoreductase activity, acting on paired donors, with incorporation or reduction of molecular oxygen"/>
    <property type="evidence" value="ECO:0007669"/>
    <property type="project" value="InterPro"/>
</dbReference>
<dbReference type="EMBL" id="CP022657">
    <property type="protein sequence ID" value="ASS74676.1"/>
    <property type="molecule type" value="Genomic_DNA"/>
</dbReference>
<dbReference type="InterPro" id="IPR024011">
    <property type="entry name" value="Biosynth_lucif-like_mOase_dom"/>
</dbReference>
<dbReference type="GO" id="GO:0005829">
    <property type="term" value="C:cytosol"/>
    <property type="evidence" value="ECO:0007669"/>
    <property type="project" value="TreeGrafter"/>
</dbReference>
<sequence length="419" mass="46647">MNDLNKRLAALSPEQRALLEKQLKKQGLDNLVQKEESGEIAVTMPKADSGSPTFKGAGLEKKERDPNKGMDFSLYFFSGDGSTASRDKYQLLIDCAKHGDEHGYAAVWTPERHFQDFGGLYPNPAVLSAALAMVTEKIELRAGSVAIPLHHPIRVAEEWSVVDNLSGGRIAICAASGWHPNDFILSPKPNMDYYTNRRQEMIDSLGIIQRLWQGETVTMTGIDGEAVSTRMLPRPIQPQLEFWFASQGAPETLIKAGEMGGHILTGLVNQPLHELEQKIKLYRDARAKAGHDPEKGKVAVMLHTFLGTDNNTVKEQARQPLTSYLRTFLRQQDNFKSDFDLATEADKDALVSFAYERYFEESTLLGTVDKCETLINNLIAIGVTEVACLVDFGLAPDTVLEGLTHLNELQERYRVKQTV</sequence>
<organism evidence="3 4">
    <name type="scientific">Tumebacillus algifaecis</name>
    <dbReference type="NCBI Taxonomy" id="1214604"/>
    <lineage>
        <taxon>Bacteria</taxon>
        <taxon>Bacillati</taxon>
        <taxon>Bacillota</taxon>
        <taxon>Bacilli</taxon>
        <taxon>Bacillales</taxon>
        <taxon>Alicyclobacillaceae</taxon>
        <taxon>Tumebacillus</taxon>
    </lineage>
</organism>
<evidence type="ECO:0000313" key="3">
    <source>
        <dbReference type="EMBL" id="ASS74676.1"/>
    </source>
</evidence>
<protein>
    <recommendedName>
        <fullName evidence="2">Luciferase-like domain-containing protein</fullName>
    </recommendedName>
</protein>
<dbReference type="PANTHER" id="PTHR30137:SF6">
    <property type="entry name" value="LUCIFERASE-LIKE MONOOXYGENASE"/>
    <property type="match status" value="1"/>
</dbReference>
<dbReference type="OrthoDB" id="9776438at2"/>
<evidence type="ECO:0000256" key="1">
    <source>
        <dbReference type="SAM" id="MobiDB-lite"/>
    </source>
</evidence>
<evidence type="ECO:0000313" key="4">
    <source>
        <dbReference type="Proteomes" id="UP000214688"/>
    </source>
</evidence>
<evidence type="ECO:0000259" key="2">
    <source>
        <dbReference type="Pfam" id="PF00296"/>
    </source>
</evidence>
<keyword evidence="4" id="KW-1185">Reference proteome</keyword>
<dbReference type="KEGG" id="tab:CIG75_06620"/>
<name>A0A223D003_9BACL</name>
<dbReference type="InterPro" id="IPR050766">
    <property type="entry name" value="Bact_Lucif_Oxidored"/>
</dbReference>
<dbReference type="NCBIfam" id="TIGR04020">
    <property type="entry name" value="seco_metab_LLM"/>
    <property type="match status" value="1"/>
</dbReference>
<dbReference type="AlphaFoldDB" id="A0A223D003"/>
<feature type="region of interest" description="Disordered" evidence="1">
    <location>
        <begin position="39"/>
        <end position="65"/>
    </location>
</feature>
<dbReference type="InterPro" id="IPR011251">
    <property type="entry name" value="Luciferase-like_dom"/>
</dbReference>
<gene>
    <name evidence="3" type="ORF">CIG75_06620</name>
</gene>
<proteinExistence type="predicted"/>
<accession>A0A223D003</accession>
<reference evidence="3 4" key="1">
    <citation type="journal article" date="2015" name="Int. J. Syst. Evol. Microbiol.">
        <title>Tumebacillus algifaecis sp. nov., isolated from decomposing algal scum.</title>
        <authorList>
            <person name="Wu Y.F."/>
            <person name="Zhang B."/>
            <person name="Xing P."/>
            <person name="Wu Q.L."/>
            <person name="Liu S.J."/>
        </authorList>
    </citation>
    <scope>NUCLEOTIDE SEQUENCE [LARGE SCALE GENOMIC DNA]</scope>
    <source>
        <strain evidence="3 4">THMBR28</strain>
    </source>
</reference>